<proteinExistence type="predicted"/>
<accession>A0ACC3A8J7</accession>
<dbReference type="EMBL" id="JAPDRQ010000067">
    <property type="protein sequence ID" value="KAJ9657241.1"/>
    <property type="molecule type" value="Genomic_DNA"/>
</dbReference>
<sequence length="614" mass="68036">MAPSVSLTVPYESVAARKPRDLQAEVHQIVQQKGAFRKVTERSLLDEIQKPKHGDTKDSDVESDVSDESDEPETAQAANEKLWQRRMEMQARVADARNEALSVLDAVSLAASGHSAAAQATMSPALKQAVPKGGFRPKVTEPKDLSQNAKKRLQDLSVMTRSQSFQNASEKFGSASTRLESEAQKQSKYWEQMASLRSKGWQISRLPHDNRSVVVHFGAADSSQQYRDKGMAYIRQDENGDLFIPGQAEMQTQKVLCVRVHRGFKTTGSFTYRQEPIEGHVKLHQDLLLAREALFMEELFTEASKEARLIANIGVQARSSSITFDLSEDCSVEVAYSSVRSGKSTQRHADDELASMVGNTLRLMLVAEHQQRHVQRSQQAPPPMSQTLRPPPEYVLLRPIINQLRHHQMITPVLDVLKIYKSSLEQAGLHLTYTTECISNQASTHLTLEALKELITTEIKLKLPSETLLSVKVRTHLSPPMFGTQFSTSGYSSECGSCALSPTSSITAMLQTLNDILSRDISCVVLGFIRRTKNQASWHGGDVYPIQLVHEESNVPQLSFVIGCREGKLAVGSLKEGVDSAPRVQWAGELSATQQEARSLLDTIGTWITESSSS</sequence>
<keyword evidence="2" id="KW-1185">Reference proteome</keyword>
<dbReference type="Proteomes" id="UP001172386">
    <property type="component" value="Unassembled WGS sequence"/>
</dbReference>
<name>A0ACC3A8J7_9EURO</name>
<evidence type="ECO:0000313" key="2">
    <source>
        <dbReference type="Proteomes" id="UP001172386"/>
    </source>
</evidence>
<organism evidence="1 2">
    <name type="scientific">Neophaeococcomyces mojaviensis</name>
    <dbReference type="NCBI Taxonomy" id="3383035"/>
    <lineage>
        <taxon>Eukaryota</taxon>
        <taxon>Fungi</taxon>
        <taxon>Dikarya</taxon>
        <taxon>Ascomycota</taxon>
        <taxon>Pezizomycotina</taxon>
        <taxon>Eurotiomycetes</taxon>
        <taxon>Chaetothyriomycetidae</taxon>
        <taxon>Chaetothyriales</taxon>
        <taxon>Chaetothyriales incertae sedis</taxon>
        <taxon>Neophaeococcomyces</taxon>
    </lineage>
</organism>
<evidence type="ECO:0000313" key="1">
    <source>
        <dbReference type="EMBL" id="KAJ9657241.1"/>
    </source>
</evidence>
<gene>
    <name evidence="1" type="primary">SRB4</name>
    <name evidence="1" type="ORF">H2198_004467</name>
</gene>
<protein>
    <submittedName>
        <fullName evidence="1">RNA polymerase II mediator complex subunit</fullName>
    </submittedName>
</protein>
<comment type="caution">
    <text evidence="1">The sequence shown here is derived from an EMBL/GenBank/DDBJ whole genome shotgun (WGS) entry which is preliminary data.</text>
</comment>
<reference evidence="1" key="1">
    <citation type="submission" date="2022-10" db="EMBL/GenBank/DDBJ databases">
        <title>Culturing micro-colonial fungi from biological soil crusts in the Mojave desert and describing Neophaeococcomyces mojavensis, and introducing the new genera and species Taxawa tesnikishii.</title>
        <authorList>
            <person name="Kurbessoian T."/>
            <person name="Stajich J.E."/>
        </authorList>
    </citation>
    <scope>NUCLEOTIDE SEQUENCE</scope>
    <source>
        <strain evidence="1">JES_112</strain>
    </source>
</reference>